<dbReference type="OrthoDB" id="5371818at2759"/>
<dbReference type="InterPro" id="IPR029068">
    <property type="entry name" value="Glyas_Bleomycin-R_OHBP_Dase"/>
</dbReference>
<dbReference type="InterPro" id="IPR004360">
    <property type="entry name" value="Glyas_Fos-R_dOase_dom"/>
</dbReference>
<dbReference type="EMBL" id="KV748557">
    <property type="protein sequence ID" value="OCL14581.1"/>
    <property type="molecule type" value="Genomic_DNA"/>
</dbReference>
<evidence type="ECO:0000256" key="1">
    <source>
        <dbReference type="ARBA" id="ARBA00010363"/>
    </source>
</evidence>
<dbReference type="InterPro" id="IPR050383">
    <property type="entry name" value="GlyoxalaseI/FosfomycinResist"/>
</dbReference>
<dbReference type="SUPFAM" id="SSF54593">
    <property type="entry name" value="Glyoxalase/Bleomycin resistance protein/Dihydroxybiphenyl dioxygenase"/>
    <property type="match status" value="1"/>
</dbReference>
<reference evidence="3 4" key="1">
    <citation type="journal article" date="2016" name="Nat. Commun.">
        <title>Ectomycorrhizal ecology is imprinted in the genome of the dominant symbiotic fungus Cenococcum geophilum.</title>
        <authorList>
            <consortium name="DOE Joint Genome Institute"/>
            <person name="Peter M."/>
            <person name="Kohler A."/>
            <person name="Ohm R.A."/>
            <person name="Kuo A."/>
            <person name="Krutzmann J."/>
            <person name="Morin E."/>
            <person name="Arend M."/>
            <person name="Barry K.W."/>
            <person name="Binder M."/>
            <person name="Choi C."/>
            <person name="Clum A."/>
            <person name="Copeland A."/>
            <person name="Grisel N."/>
            <person name="Haridas S."/>
            <person name="Kipfer T."/>
            <person name="LaButti K."/>
            <person name="Lindquist E."/>
            <person name="Lipzen A."/>
            <person name="Maire R."/>
            <person name="Meier B."/>
            <person name="Mihaltcheva S."/>
            <person name="Molinier V."/>
            <person name="Murat C."/>
            <person name="Poggeler S."/>
            <person name="Quandt C.A."/>
            <person name="Sperisen C."/>
            <person name="Tritt A."/>
            <person name="Tisserant E."/>
            <person name="Crous P.W."/>
            <person name="Henrissat B."/>
            <person name="Nehls U."/>
            <person name="Egli S."/>
            <person name="Spatafora J.W."/>
            <person name="Grigoriev I.V."/>
            <person name="Martin F.M."/>
        </authorList>
    </citation>
    <scope>NUCLEOTIDE SEQUENCE [LARGE SCALE GENOMIC DNA]</scope>
    <source>
        <strain evidence="3 4">CBS 207.34</strain>
    </source>
</reference>
<proteinExistence type="inferred from homology"/>
<keyword evidence="3" id="KW-0223">Dioxygenase</keyword>
<gene>
    <name evidence="3" type="ORF">AOQ84DRAFT_351431</name>
</gene>
<keyword evidence="3" id="KW-0560">Oxidoreductase</keyword>
<accession>A0A8E2FCD8</accession>
<organism evidence="3 4">
    <name type="scientific">Glonium stellatum</name>
    <dbReference type="NCBI Taxonomy" id="574774"/>
    <lineage>
        <taxon>Eukaryota</taxon>
        <taxon>Fungi</taxon>
        <taxon>Dikarya</taxon>
        <taxon>Ascomycota</taxon>
        <taxon>Pezizomycotina</taxon>
        <taxon>Dothideomycetes</taxon>
        <taxon>Pleosporomycetidae</taxon>
        <taxon>Gloniales</taxon>
        <taxon>Gloniaceae</taxon>
        <taxon>Glonium</taxon>
    </lineage>
</organism>
<name>A0A8E2FCD8_9PEZI</name>
<dbReference type="Pfam" id="PF00903">
    <property type="entry name" value="Glyoxalase"/>
    <property type="match status" value="1"/>
</dbReference>
<dbReference type="AlphaFoldDB" id="A0A8E2FCD8"/>
<sequence length="175" mass="19568">MASTSNPAAILRPSNLAVVVLRTPNMQKMLDFYSKFLGASVPFQNEHYACLRFDSLHHRLALIAVPPASNPAENSTPSTGLHHIGFSYPALSSLMEAYKYRKQNGGVLPFKCVNHGLVVSLYYRDPDANELEMQWGRFTDVDKADQYLMSEEFTKIGMGNELDPEELLAEIERGS</sequence>
<comment type="similarity">
    <text evidence="1">Belongs to the glyoxalase I family.</text>
</comment>
<dbReference type="PROSITE" id="PS51819">
    <property type="entry name" value="VOC"/>
    <property type="match status" value="1"/>
</dbReference>
<dbReference type="InterPro" id="IPR037523">
    <property type="entry name" value="VOC_core"/>
</dbReference>
<evidence type="ECO:0000313" key="4">
    <source>
        <dbReference type="Proteomes" id="UP000250140"/>
    </source>
</evidence>
<protein>
    <submittedName>
        <fullName evidence="3">Glyoxalase/Bleomycin resistance protein/Dihydroxybiphenyl dioxygenase</fullName>
    </submittedName>
</protein>
<dbReference type="Gene3D" id="3.10.180.10">
    <property type="entry name" value="2,3-Dihydroxybiphenyl 1,2-Dioxygenase, domain 1"/>
    <property type="match status" value="1"/>
</dbReference>
<evidence type="ECO:0000313" key="3">
    <source>
        <dbReference type="EMBL" id="OCL14581.1"/>
    </source>
</evidence>
<dbReference type="PANTHER" id="PTHR21366:SF14">
    <property type="entry name" value="GLYOXALASE DOMAIN-CONTAINING PROTEIN 5"/>
    <property type="match status" value="1"/>
</dbReference>
<keyword evidence="4" id="KW-1185">Reference proteome</keyword>
<evidence type="ECO:0000259" key="2">
    <source>
        <dbReference type="PROSITE" id="PS51819"/>
    </source>
</evidence>
<dbReference type="GO" id="GO:0051213">
    <property type="term" value="F:dioxygenase activity"/>
    <property type="evidence" value="ECO:0007669"/>
    <property type="project" value="UniProtKB-KW"/>
</dbReference>
<feature type="domain" description="VOC" evidence="2">
    <location>
        <begin position="15"/>
        <end position="136"/>
    </location>
</feature>
<dbReference type="Proteomes" id="UP000250140">
    <property type="component" value="Unassembled WGS sequence"/>
</dbReference>
<dbReference type="PANTHER" id="PTHR21366">
    <property type="entry name" value="GLYOXALASE FAMILY PROTEIN"/>
    <property type="match status" value="1"/>
</dbReference>